<reference evidence="2" key="1">
    <citation type="journal article" date="2014" name="Front. Microbiol.">
        <title>High frequency of phylogenetically diverse reductive dehalogenase-homologous genes in deep subseafloor sedimentary metagenomes.</title>
        <authorList>
            <person name="Kawai M."/>
            <person name="Futagami T."/>
            <person name="Toyoda A."/>
            <person name="Takaki Y."/>
            <person name="Nishi S."/>
            <person name="Hori S."/>
            <person name="Arai W."/>
            <person name="Tsubouchi T."/>
            <person name="Morono Y."/>
            <person name="Uchiyama I."/>
            <person name="Ito T."/>
            <person name="Fujiyama A."/>
            <person name="Inagaki F."/>
            <person name="Takami H."/>
        </authorList>
    </citation>
    <scope>NUCLEOTIDE SEQUENCE</scope>
    <source>
        <strain evidence="2">Expedition CK06-06</strain>
    </source>
</reference>
<dbReference type="AlphaFoldDB" id="X1E670"/>
<protein>
    <recommendedName>
        <fullName evidence="1">Transposase InsH N-terminal domain-containing protein</fullName>
    </recommendedName>
</protein>
<dbReference type="PANTHER" id="PTHR35604:SF2">
    <property type="entry name" value="TRANSPOSASE INSH FOR INSERTION SEQUENCE ELEMENT IS5A-RELATED"/>
    <property type="match status" value="1"/>
</dbReference>
<dbReference type="Pfam" id="PF05598">
    <property type="entry name" value="DUF772"/>
    <property type="match status" value="1"/>
</dbReference>
<dbReference type="InterPro" id="IPR008490">
    <property type="entry name" value="Transposase_InsH_N"/>
</dbReference>
<evidence type="ECO:0000313" key="2">
    <source>
        <dbReference type="EMBL" id="GAH28771.1"/>
    </source>
</evidence>
<evidence type="ECO:0000259" key="1">
    <source>
        <dbReference type="Pfam" id="PF05598"/>
    </source>
</evidence>
<accession>X1E670</accession>
<gene>
    <name evidence="2" type="ORF">S03H2_05846</name>
</gene>
<organism evidence="2">
    <name type="scientific">marine sediment metagenome</name>
    <dbReference type="NCBI Taxonomy" id="412755"/>
    <lineage>
        <taxon>unclassified sequences</taxon>
        <taxon>metagenomes</taxon>
        <taxon>ecological metagenomes</taxon>
    </lineage>
</organism>
<feature type="domain" description="Transposase InsH N-terminal" evidence="1">
    <location>
        <begin position="18"/>
        <end position="112"/>
    </location>
</feature>
<comment type="caution">
    <text evidence="2">The sequence shown here is derived from an EMBL/GenBank/DDBJ whole genome shotgun (WGS) entry which is preliminary data.</text>
</comment>
<dbReference type="EMBL" id="BARU01002484">
    <property type="protein sequence ID" value="GAH28771.1"/>
    <property type="molecule type" value="Genomic_DNA"/>
</dbReference>
<proteinExistence type="predicted"/>
<sequence>MLGETDPQVNFFDSYVEEYFLPQEHELLEIKKNVDFSFIKKETRDLYAHEKGRPSYPSEVMFKILFLEFYYNLSDVEVVKQLKFNVLFRYFTALKAEGPIPDDTSLVVFRKRLGEKR</sequence>
<feature type="non-terminal residue" evidence="2">
    <location>
        <position position="117"/>
    </location>
</feature>
<dbReference type="PANTHER" id="PTHR35604">
    <property type="entry name" value="TRANSPOSASE INSH FOR INSERTION SEQUENCE ELEMENT IS5A-RELATED"/>
    <property type="match status" value="1"/>
</dbReference>
<name>X1E670_9ZZZZ</name>